<dbReference type="EMBL" id="CP019911">
    <property type="protein sequence ID" value="AQW28900.1"/>
    <property type="molecule type" value="Genomic_DNA"/>
</dbReference>
<proteinExistence type="predicted"/>
<dbReference type="AlphaFoldDB" id="A0A1U9VDZ0"/>
<dbReference type="SUPFAM" id="SSF51658">
    <property type="entry name" value="Xylose isomerase-like"/>
    <property type="match status" value="1"/>
</dbReference>
<dbReference type="Proteomes" id="UP000189628">
    <property type="component" value="Chromosome"/>
</dbReference>
<dbReference type="PIRSF" id="PIRSF036778">
    <property type="entry name" value="UCP036778"/>
    <property type="match status" value="1"/>
</dbReference>
<dbReference type="RefSeq" id="WP_013212795.1">
    <property type="nucleotide sequence ID" value="NZ_CP019911.1"/>
</dbReference>
<keyword evidence="2" id="KW-0413">Isomerase</keyword>
<evidence type="ECO:0000313" key="2">
    <source>
        <dbReference type="EMBL" id="AQW28900.1"/>
    </source>
</evidence>
<gene>
    <name evidence="2" type="ORF">B0B51_01925</name>
</gene>
<sequence>MSLSEDSALQFSLNRIVAPRLSLEAFARLCRRLDVRIVELRNDLPGVETTDGTPAEQVRDVAGAAGLTLRSINALQRFDRFDDARRAEAITLARYARTCGAQALVLCPTNSHADKRSSAERHHDLVHALRELKLILEDHGLEGLIEPLGFGPCALRRKSVAVRAIEVARGEGRFRLLHDTFHHHVAGEGRFFGRWTGLVHISGVDDPALCAGQMQDADRVLIGETDQVGNVRQLRALLDGGYDGCVSFEPFAEEIVAAEDIEHRLRQSMDYLRREVAMVSV</sequence>
<dbReference type="InterPro" id="IPR036237">
    <property type="entry name" value="Xyl_isomerase-like_sf"/>
</dbReference>
<dbReference type="Gene3D" id="3.20.20.150">
    <property type="entry name" value="Divalent-metal-dependent TIM barrel enzymes"/>
    <property type="match status" value="1"/>
</dbReference>
<dbReference type="PANTHER" id="PTHR12110:SF21">
    <property type="entry name" value="XYLOSE ISOMERASE-LIKE TIM BARREL DOMAIN-CONTAINING PROTEIN"/>
    <property type="match status" value="1"/>
</dbReference>
<dbReference type="GeneID" id="97321518"/>
<dbReference type="InterPro" id="IPR013022">
    <property type="entry name" value="Xyl_isomerase-like_TIM-brl"/>
</dbReference>
<dbReference type="PANTHER" id="PTHR12110">
    <property type="entry name" value="HYDROXYPYRUVATE ISOMERASE"/>
    <property type="match status" value="1"/>
</dbReference>
<protein>
    <submittedName>
        <fullName evidence="2">Xylose isomerase</fullName>
    </submittedName>
</protein>
<dbReference type="InterPro" id="IPR014621">
    <property type="entry name" value="UCP036778_sugar_epimerase"/>
</dbReference>
<name>A0A1U9VDZ0_9RALS</name>
<evidence type="ECO:0000313" key="3">
    <source>
        <dbReference type="Proteomes" id="UP000189628"/>
    </source>
</evidence>
<organism evidence="2 3">
    <name type="scientific">blood disease bacterium A2-HR MARDI</name>
    <dbReference type="NCBI Taxonomy" id="1944648"/>
    <lineage>
        <taxon>Bacteria</taxon>
        <taxon>Pseudomonadati</taxon>
        <taxon>Pseudomonadota</taxon>
        <taxon>Betaproteobacteria</taxon>
        <taxon>Burkholderiales</taxon>
        <taxon>Burkholderiaceae</taxon>
        <taxon>Ralstonia</taxon>
        <taxon>Ralstonia solanacearum species complex</taxon>
    </lineage>
</organism>
<dbReference type="Pfam" id="PF01261">
    <property type="entry name" value="AP_endonuc_2"/>
    <property type="match status" value="1"/>
</dbReference>
<dbReference type="InterPro" id="IPR050312">
    <property type="entry name" value="IolE/XylAMocC-like"/>
</dbReference>
<reference evidence="2 3" key="1">
    <citation type="submission" date="2017-02" db="EMBL/GenBank/DDBJ databases">
        <title>Blood Disease Bacterium A2-HR MARDI.</title>
        <authorList>
            <person name="Badrun R."/>
            <person name="Abu Bakar N."/>
            <person name="Laboh R."/>
        </authorList>
    </citation>
    <scope>NUCLEOTIDE SEQUENCE [LARGE SCALE GENOMIC DNA]</scope>
    <source>
        <strain evidence="2 3">A2-HR MARDI</strain>
    </source>
</reference>
<feature type="domain" description="Xylose isomerase-like TIM barrel" evidence="1">
    <location>
        <begin position="28"/>
        <end position="274"/>
    </location>
</feature>
<accession>A0A1U9VDZ0</accession>
<dbReference type="GO" id="GO:0016853">
    <property type="term" value="F:isomerase activity"/>
    <property type="evidence" value="ECO:0007669"/>
    <property type="project" value="UniProtKB-KW"/>
</dbReference>
<evidence type="ECO:0000259" key="1">
    <source>
        <dbReference type="Pfam" id="PF01261"/>
    </source>
</evidence>